<name>A0AA35W2C3_GEOBA</name>
<organism evidence="2 3">
    <name type="scientific">Geodia barretti</name>
    <name type="common">Barrett's horny sponge</name>
    <dbReference type="NCBI Taxonomy" id="519541"/>
    <lineage>
        <taxon>Eukaryota</taxon>
        <taxon>Metazoa</taxon>
        <taxon>Porifera</taxon>
        <taxon>Demospongiae</taxon>
        <taxon>Heteroscleromorpha</taxon>
        <taxon>Tetractinellida</taxon>
        <taxon>Astrophorina</taxon>
        <taxon>Geodiidae</taxon>
        <taxon>Geodia</taxon>
    </lineage>
</organism>
<dbReference type="EMBL" id="CASHTH010000294">
    <property type="protein sequence ID" value="CAI7997197.1"/>
    <property type="molecule type" value="Genomic_DNA"/>
</dbReference>
<feature type="non-terminal residue" evidence="2">
    <location>
        <position position="1"/>
    </location>
</feature>
<feature type="region of interest" description="Disordered" evidence="1">
    <location>
        <begin position="48"/>
        <end position="87"/>
    </location>
</feature>
<comment type="caution">
    <text evidence="2">The sequence shown here is derived from an EMBL/GenBank/DDBJ whole genome shotgun (WGS) entry which is preliminary data.</text>
</comment>
<keyword evidence="3" id="KW-1185">Reference proteome</keyword>
<dbReference type="Proteomes" id="UP001174909">
    <property type="component" value="Unassembled WGS sequence"/>
</dbReference>
<protein>
    <submittedName>
        <fullName evidence="2">Uncharacterized protein</fullName>
    </submittedName>
</protein>
<dbReference type="AlphaFoldDB" id="A0AA35W2C3"/>
<evidence type="ECO:0000256" key="1">
    <source>
        <dbReference type="SAM" id="MobiDB-lite"/>
    </source>
</evidence>
<accession>A0AA35W2C3</accession>
<sequence length="120" mass="13375">NPVCAQSSAGCKLGFFVVIRPTELSRRAGTRACELTLQQAQRVAAEERAGRKLRRTLSGWPGQRREGARNRRKGDSEPDWYRREHDQDLDGEVSLGGIGACNDSATTIDASYHRTLYPDK</sequence>
<evidence type="ECO:0000313" key="2">
    <source>
        <dbReference type="EMBL" id="CAI7997197.1"/>
    </source>
</evidence>
<proteinExistence type="predicted"/>
<feature type="compositionally biased region" description="Basic and acidic residues" evidence="1">
    <location>
        <begin position="63"/>
        <end position="87"/>
    </location>
</feature>
<reference evidence="2" key="1">
    <citation type="submission" date="2023-03" db="EMBL/GenBank/DDBJ databases">
        <authorList>
            <person name="Steffen K."/>
            <person name="Cardenas P."/>
        </authorList>
    </citation>
    <scope>NUCLEOTIDE SEQUENCE</scope>
</reference>
<evidence type="ECO:0000313" key="3">
    <source>
        <dbReference type="Proteomes" id="UP001174909"/>
    </source>
</evidence>
<gene>
    <name evidence="2" type="ORF">GBAR_LOCUS2091</name>
</gene>